<organism evidence="3 4">
    <name type="scientific">Lunasporangiospora selenospora</name>
    <dbReference type="NCBI Taxonomy" id="979761"/>
    <lineage>
        <taxon>Eukaryota</taxon>
        <taxon>Fungi</taxon>
        <taxon>Fungi incertae sedis</taxon>
        <taxon>Mucoromycota</taxon>
        <taxon>Mortierellomycotina</taxon>
        <taxon>Mortierellomycetes</taxon>
        <taxon>Mortierellales</taxon>
        <taxon>Mortierellaceae</taxon>
        <taxon>Lunasporangiospora</taxon>
    </lineage>
</organism>
<name>A0A9P6KAU1_9FUNG</name>
<dbReference type="PANTHER" id="PTHR43272:SF33">
    <property type="entry name" value="AMP-BINDING DOMAIN-CONTAINING PROTEIN-RELATED"/>
    <property type="match status" value="1"/>
</dbReference>
<keyword evidence="1" id="KW-0547">Nucleotide-binding</keyword>
<evidence type="ECO:0000313" key="4">
    <source>
        <dbReference type="Proteomes" id="UP000780801"/>
    </source>
</evidence>
<comment type="caution">
    <text evidence="3">The sequence shown here is derived from an EMBL/GenBank/DDBJ whole genome shotgun (WGS) entry which is preliminary data.</text>
</comment>
<feature type="non-terminal residue" evidence="3">
    <location>
        <position position="102"/>
    </location>
</feature>
<proteinExistence type="predicted"/>
<dbReference type="SUPFAM" id="SSF56801">
    <property type="entry name" value="Acetyl-CoA synthetase-like"/>
    <property type="match status" value="1"/>
</dbReference>
<dbReference type="GO" id="GO:0005524">
    <property type="term" value="F:ATP binding"/>
    <property type="evidence" value="ECO:0007669"/>
    <property type="project" value="UniProtKB-KW"/>
</dbReference>
<dbReference type="GO" id="GO:0016020">
    <property type="term" value="C:membrane"/>
    <property type="evidence" value="ECO:0007669"/>
    <property type="project" value="TreeGrafter"/>
</dbReference>
<dbReference type="Proteomes" id="UP000780801">
    <property type="component" value="Unassembled WGS sequence"/>
</dbReference>
<accession>A0A9P6KAU1</accession>
<dbReference type="PANTHER" id="PTHR43272">
    <property type="entry name" value="LONG-CHAIN-FATTY-ACID--COA LIGASE"/>
    <property type="match status" value="1"/>
</dbReference>
<keyword evidence="4" id="KW-1185">Reference proteome</keyword>
<dbReference type="GO" id="GO:0005783">
    <property type="term" value="C:endoplasmic reticulum"/>
    <property type="evidence" value="ECO:0007669"/>
    <property type="project" value="TreeGrafter"/>
</dbReference>
<dbReference type="EMBL" id="JAABOA010004272">
    <property type="protein sequence ID" value="KAF9577872.1"/>
    <property type="molecule type" value="Genomic_DNA"/>
</dbReference>
<sequence>MYLGLRAAPNSPALGRRILDPITKQYGEYVWETYSEVSDRITRFGSGLVKIHQQVHGLDQVAHQWALGIWSINRPEWTMASEACSAYNLYSAGLYDVLGPDA</sequence>
<gene>
    <name evidence="3" type="ORF">BGW38_006650</name>
</gene>
<keyword evidence="2" id="KW-0067">ATP-binding</keyword>
<evidence type="ECO:0000256" key="2">
    <source>
        <dbReference type="ARBA" id="ARBA00022840"/>
    </source>
</evidence>
<dbReference type="AlphaFoldDB" id="A0A9P6KAU1"/>
<reference evidence="3" key="1">
    <citation type="journal article" date="2020" name="Fungal Divers.">
        <title>Resolving the Mortierellaceae phylogeny through synthesis of multi-gene phylogenetics and phylogenomics.</title>
        <authorList>
            <person name="Vandepol N."/>
            <person name="Liber J."/>
            <person name="Desiro A."/>
            <person name="Na H."/>
            <person name="Kennedy M."/>
            <person name="Barry K."/>
            <person name="Grigoriev I.V."/>
            <person name="Miller A.N."/>
            <person name="O'Donnell K."/>
            <person name="Stajich J.E."/>
            <person name="Bonito G."/>
        </authorList>
    </citation>
    <scope>NUCLEOTIDE SEQUENCE</scope>
    <source>
        <strain evidence="3">KOD1015</strain>
    </source>
</reference>
<evidence type="ECO:0000313" key="3">
    <source>
        <dbReference type="EMBL" id="KAF9577872.1"/>
    </source>
</evidence>
<protein>
    <submittedName>
        <fullName evidence="3">Uncharacterized protein</fullName>
    </submittedName>
</protein>
<dbReference type="GO" id="GO:0004467">
    <property type="term" value="F:long-chain fatty acid-CoA ligase activity"/>
    <property type="evidence" value="ECO:0007669"/>
    <property type="project" value="TreeGrafter"/>
</dbReference>
<evidence type="ECO:0000256" key="1">
    <source>
        <dbReference type="ARBA" id="ARBA00022741"/>
    </source>
</evidence>
<dbReference type="OrthoDB" id="1700726at2759"/>